<dbReference type="InterPro" id="IPR050090">
    <property type="entry name" value="Tyrosine_recombinase_XerCD"/>
</dbReference>
<dbReference type="RefSeq" id="WP_119745990.1">
    <property type="nucleotide sequence ID" value="NZ_QZCG01000002.1"/>
</dbReference>
<organism evidence="5 6">
    <name type="scientific">Paracoccus onubensis</name>
    <dbReference type="NCBI Taxonomy" id="1675788"/>
    <lineage>
        <taxon>Bacteria</taxon>
        <taxon>Pseudomonadati</taxon>
        <taxon>Pseudomonadota</taxon>
        <taxon>Alphaproteobacteria</taxon>
        <taxon>Rhodobacterales</taxon>
        <taxon>Paracoccaceae</taxon>
        <taxon>Paracoccus</taxon>
    </lineage>
</organism>
<gene>
    <name evidence="5" type="ORF">D3P04_03465</name>
</gene>
<feature type="domain" description="Tyr recombinase" evidence="4">
    <location>
        <begin position="162"/>
        <end position="341"/>
    </location>
</feature>
<sequence length="357" mass="39736">MRRRVRGLTGIKIVRKADGRRYVYRRVNGNLMPLPDLPEHHPDFIAAYVAAGNLTPKLRHPAGSISALCEAYLGSHDYKRMADSTRATWRRTLDRIGRDRGAGLVKDLRQDHLRKDIRALSPGAAQNRLKAWRSILKFAVEEGWIEVDPSIGIKAQKGEVTPHRQWTAKEIETYRTYWKARSPERIAFEVIYWTGARCVDAVTLGWQKVDRDGWLSYVQAKTAGPATCPVWSLPDWAASMSADHKHFLQALPEGQMIWIATRTGKPRSVKGLSQWLSAAASTAGLADDCTAHGLRKARAASLAEAGATASQIGAWTGHASLSEVSHYTRQADQKGILGAKKEQTLETKIKKFPKTPD</sequence>
<evidence type="ECO:0000259" key="4">
    <source>
        <dbReference type="PROSITE" id="PS51898"/>
    </source>
</evidence>
<evidence type="ECO:0000256" key="2">
    <source>
        <dbReference type="ARBA" id="ARBA00023125"/>
    </source>
</evidence>
<dbReference type="InterPro" id="IPR002104">
    <property type="entry name" value="Integrase_catalytic"/>
</dbReference>
<evidence type="ECO:0000313" key="5">
    <source>
        <dbReference type="EMBL" id="RJE87992.1"/>
    </source>
</evidence>
<keyword evidence="1" id="KW-0229">DNA integration</keyword>
<dbReference type="Gene3D" id="1.10.443.10">
    <property type="entry name" value="Intergrase catalytic core"/>
    <property type="match status" value="1"/>
</dbReference>
<dbReference type="Pfam" id="PF00589">
    <property type="entry name" value="Phage_integrase"/>
    <property type="match status" value="1"/>
</dbReference>
<accession>A0A418T451</accession>
<reference evidence="6" key="1">
    <citation type="submission" date="2018-09" db="EMBL/GenBank/DDBJ databases">
        <title>Acidovorax cavernicola nov. sp. isolated from Gruta de las Maravillas (Aracena, Spain).</title>
        <authorList>
            <person name="Jurado V."/>
            <person name="Gutierrez-Patricio S."/>
            <person name="Gonzalez-Pimentel J.L."/>
            <person name="Miller A.Z."/>
            <person name="Laiz L."/>
            <person name="Saiz-Jimenez C."/>
        </authorList>
    </citation>
    <scope>NUCLEOTIDE SEQUENCE [LARGE SCALE GENOMIC DNA]</scope>
    <source>
        <strain evidence="6">1011MAR3C25</strain>
    </source>
</reference>
<comment type="caution">
    <text evidence="5">The sequence shown here is derived from an EMBL/GenBank/DDBJ whole genome shotgun (WGS) entry which is preliminary data.</text>
</comment>
<dbReference type="GO" id="GO:0015074">
    <property type="term" value="P:DNA integration"/>
    <property type="evidence" value="ECO:0007669"/>
    <property type="project" value="UniProtKB-KW"/>
</dbReference>
<evidence type="ECO:0000256" key="1">
    <source>
        <dbReference type="ARBA" id="ARBA00022908"/>
    </source>
</evidence>
<dbReference type="PROSITE" id="PS51898">
    <property type="entry name" value="TYR_RECOMBINASE"/>
    <property type="match status" value="1"/>
</dbReference>
<dbReference type="PANTHER" id="PTHR30349">
    <property type="entry name" value="PHAGE INTEGRASE-RELATED"/>
    <property type="match status" value="1"/>
</dbReference>
<dbReference type="GO" id="GO:0006310">
    <property type="term" value="P:DNA recombination"/>
    <property type="evidence" value="ECO:0007669"/>
    <property type="project" value="UniProtKB-KW"/>
</dbReference>
<dbReference type="GO" id="GO:0003677">
    <property type="term" value="F:DNA binding"/>
    <property type="evidence" value="ECO:0007669"/>
    <property type="project" value="UniProtKB-KW"/>
</dbReference>
<evidence type="ECO:0000256" key="3">
    <source>
        <dbReference type="ARBA" id="ARBA00023172"/>
    </source>
</evidence>
<dbReference type="InterPro" id="IPR010998">
    <property type="entry name" value="Integrase_recombinase_N"/>
</dbReference>
<dbReference type="InterPro" id="IPR011010">
    <property type="entry name" value="DNA_brk_join_enz"/>
</dbReference>
<evidence type="ECO:0000313" key="6">
    <source>
        <dbReference type="Proteomes" id="UP000284202"/>
    </source>
</evidence>
<protein>
    <submittedName>
        <fullName evidence="5">Recombinase</fullName>
    </submittedName>
</protein>
<dbReference type="OrthoDB" id="7510934at2"/>
<dbReference type="InterPro" id="IPR013762">
    <property type="entry name" value="Integrase-like_cat_sf"/>
</dbReference>
<dbReference type="Proteomes" id="UP000284202">
    <property type="component" value="Unassembled WGS sequence"/>
</dbReference>
<keyword evidence="2" id="KW-0238">DNA-binding</keyword>
<keyword evidence="6" id="KW-1185">Reference proteome</keyword>
<name>A0A418T451_9RHOB</name>
<dbReference type="Gene3D" id="1.10.150.130">
    <property type="match status" value="1"/>
</dbReference>
<keyword evidence="3" id="KW-0233">DNA recombination</keyword>
<dbReference type="AlphaFoldDB" id="A0A418T451"/>
<proteinExistence type="predicted"/>
<dbReference type="SUPFAM" id="SSF56349">
    <property type="entry name" value="DNA breaking-rejoining enzymes"/>
    <property type="match status" value="1"/>
</dbReference>
<dbReference type="PANTHER" id="PTHR30349:SF88">
    <property type="entry name" value="BLL1584 PROTEIN"/>
    <property type="match status" value="1"/>
</dbReference>
<dbReference type="EMBL" id="QZCG01000002">
    <property type="protein sequence ID" value="RJE87992.1"/>
    <property type="molecule type" value="Genomic_DNA"/>
</dbReference>